<dbReference type="EMBL" id="GU474921">
    <property type="protein sequence ID" value="ADI19435.1"/>
    <property type="molecule type" value="Genomic_DNA"/>
</dbReference>
<evidence type="ECO:0000313" key="1">
    <source>
        <dbReference type="EMBL" id="ADI19435.1"/>
    </source>
</evidence>
<reference evidence="1" key="1">
    <citation type="journal article" date="2011" name="Environ. Microbiol.">
        <title>Time-series analyses of Monterey Bay coastal microbial picoplankton using a 'genome proxy' microarray.</title>
        <authorList>
            <person name="Rich V.I."/>
            <person name="Pham V.D."/>
            <person name="Eppley J."/>
            <person name="Shi Y."/>
            <person name="DeLong E.F."/>
        </authorList>
    </citation>
    <scope>NUCLEOTIDE SEQUENCE</scope>
</reference>
<proteinExistence type="predicted"/>
<name>E0XYE4_9BACT</name>
<dbReference type="AlphaFoldDB" id="E0XYE4"/>
<sequence length="165" mass="18826">MRTLNRIVLAGCALFVPLYLAIRLTGGSVEKLDQLPDLLGRIKTPIVWHVPDDGVTYTSFFHGPAEEGSKFVVVRVKMEARMKIGYEIVPKCFRLVDDSDIRHYPLLHSPLFISRGDRFQLDRDDTVDAELLFEIPEQRSAERLLFERYQDAAPQEEPGDDHADA</sequence>
<protein>
    <submittedName>
        <fullName evidence="1">Uncharacterized protein</fullName>
    </submittedName>
</protein>
<accession>E0XYE4</accession>
<organism evidence="1">
    <name type="scientific">uncultured bacterium HF0500_16O16</name>
    <dbReference type="NCBI Taxonomy" id="542511"/>
    <lineage>
        <taxon>Bacteria</taxon>
        <taxon>environmental samples</taxon>
    </lineage>
</organism>